<dbReference type="Proteomes" id="UP000215335">
    <property type="component" value="Unassembled WGS sequence"/>
</dbReference>
<proteinExistence type="predicted"/>
<gene>
    <name evidence="1" type="ORF">TSAR_004492</name>
</gene>
<comment type="caution">
    <text evidence="1">The sequence shown here is derived from an EMBL/GenBank/DDBJ whole genome shotgun (WGS) entry which is preliminary data.</text>
</comment>
<sequence length="227" mass="25869">MCVADGQSTFERDEALRLAVAFVTLERRGEKQASSGIVVKIKTRAIFEKTEEKRRSFFELYNPLVRQATVHNVHALCSSTNLSHFSTEKMPLDRNRETQKSALCEIISGDGEGKRLLCAAEHTDRDRAIERLLQLEPGLSEIFPKGDKFSLLWIAVLRCYRQSAELLVRFGADVNELCGTKLAPFLSETISILHLILQTYPSTWNLIVIEKHKSKTFVRNNHIPRQN</sequence>
<protein>
    <submittedName>
        <fullName evidence="1">Uncharacterized protein</fullName>
    </submittedName>
</protein>
<keyword evidence="2" id="KW-1185">Reference proteome</keyword>
<evidence type="ECO:0000313" key="2">
    <source>
        <dbReference type="Proteomes" id="UP000215335"/>
    </source>
</evidence>
<reference evidence="1 2" key="1">
    <citation type="journal article" date="2017" name="Curr. Biol.">
        <title>The Evolution of Venom by Co-option of Single-Copy Genes.</title>
        <authorList>
            <person name="Martinson E.O."/>
            <person name="Mrinalini"/>
            <person name="Kelkar Y.D."/>
            <person name="Chang C.H."/>
            <person name="Werren J.H."/>
        </authorList>
    </citation>
    <scope>NUCLEOTIDE SEQUENCE [LARGE SCALE GENOMIC DNA]</scope>
    <source>
        <strain evidence="1 2">Alberta</strain>
        <tissue evidence="1">Whole body</tissue>
    </source>
</reference>
<accession>A0A232EU15</accession>
<dbReference type="EMBL" id="NNAY01002180">
    <property type="protein sequence ID" value="OXU21860.1"/>
    <property type="molecule type" value="Genomic_DNA"/>
</dbReference>
<name>A0A232EU15_9HYME</name>
<evidence type="ECO:0000313" key="1">
    <source>
        <dbReference type="EMBL" id="OXU21860.1"/>
    </source>
</evidence>
<dbReference type="AlphaFoldDB" id="A0A232EU15"/>
<organism evidence="1 2">
    <name type="scientific">Trichomalopsis sarcophagae</name>
    <dbReference type="NCBI Taxonomy" id="543379"/>
    <lineage>
        <taxon>Eukaryota</taxon>
        <taxon>Metazoa</taxon>
        <taxon>Ecdysozoa</taxon>
        <taxon>Arthropoda</taxon>
        <taxon>Hexapoda</taxon>
        <taxon>Insecta</taxon>
        <taxon>Pterygota</taxon>
        <taxon>Neoptera</taxon>
        <taxon>Endopterygota</taxon>
        <taxon>Hymenoptera</taxon>
        <taxon>Apocrita</taxon>
        <taxon>Proctotrupomorpha</taxon>
        <taxon>Chalcidoidea</taxon>
        <taxon>Pteromalidae</taxon>
        <taxon>Pteromalinae</taxon>
        <taxon>Trichomalopsis</taxon>
    </lineage>
</organism>